<accession>A0A2T4PQH2</accession>
<evidence type="ECO:0000256" key="5">
    <source>
        <dbReference type="ARBA" id="ARBA00022944"/>
    </source>
</evidence>
<evidence type="ECO:0000313" key="8">
    <source>
        <dbReference type="Proteomes" id="UP000241209"/>
    </source>
</evidence>
<evidence type="ECO:0000256" key="2">
    <source>
        <dbReference type="ARBA" id="ARBA00010488"/>
    </source>
</evidence>
<keyword evidence="6" id="KW-0472">Membrane</keyword>
<protein>
    <submittedName>
        <fullName evidence="7">CDP-glycerol--poly(Glycerophosphate) glycerophosphotransferase</fullName>
    </submittedName>
</protein>
<dbReference type="InterPro" id="IPR043148">
    <property type="entry name" value="TagF_C"/>
</dbReference>
<dbReference type="Proteomes" id="UP000241209">
    <property type="component" value="Unassembled WGS sequence"/>
</dbReference>
<dbReference type="STRING" id="1167632.GCA_000286335_00572"/>
<name>A0A2T4PQH2_9STAP</name>
<keyword evidence="4 7" id="KW-0808">Transferase</keyword>
<dbReference type="GO" id="GO:0047355">
    <property type="term" value="F:CDP-glycerol glycerophosphotransferase activity"/>
    <property type="evidence" value="ECO:0007669"/>
    <property type="project" value="InterPro"/>
</dbReference>
<dbReference type="InterPro" id="IPR007554">
    <property type="entry name" value="Glycerophosphate_synth"/>
</dbReference>
<reference evidence="7 8" key="1">
    <citation type="journal article" date="2016" name="Front. Microbiol.">
        <title>Comprehensive Phylogenetic Analysis of Bovine Non-aureus Staphylococci Species Based on Whole-Genome Sequencing.</title>
        <authorList>
            <person name="Naushad S."/>
            <person name="Barkema H.W."/>
            <person name="Luby C."/>
            <person name="Condas L.A."/>
            <person name="Nobrega D.B."/>
            <person name="Carson D.A."/>
            <person name="De Buck J."/>
        </authorList>
    </citation>
    <scope>NUCLEOTIDE SEQUENCE [LARGE SCALE GENOMIC DNA]</scope>
    <source>
        <strain evidence="7 8">SNUC 2204</strain>
    </source>
</reference>
<evidence type="ECO:0000256" key="1">
    <source>
        <dbReference type="ARBA" id="ARBA00004202"/>
    </source>
</evidence>
<keyword evidence="5" id="KW-0777">Teichoic acid biosynthesis</keyword>
<dbReference type="GO" id="GO:0019350">
    <property type="term" value="P:teichoic acid biosynthetic process"/>
    <property type="evidence" value="ECO:0007669"/>
    <property type="project" value="UniProtKB-KW"/>
</dbReference>
<dbReference type="GO" id="GO:0005886">
    <property type="term" value="C:plasma membrane"/>
    <property type="evidence" value="ECO:0007669"/>
    <property type="project" value="UniProtKB-SubCell"/>
</dbReference>
<keyword evidence="3" id="KW-1003">Cell membrane</keyword>
<dbReference type="SUPFAM" id="SSF53756">
    <property type="entry name" value="UDP-Glycosyltransferase/glycogen phosphorylase"/>
    <property type="match status" value="1"/>
</dbReference>
<dbReference type="Gene3D" id="3.40.50.12580">
    <property type="match status" value="1"/>
</dbReference>
<comment type="subcellular location">
    <subcellularLocation>
        <location evidence="1">Cell membrane</location>
        <topology evidence="1">Peripheral membrane protein</topology>
    </subcellularLocation>
</comment>
<organism evidence="7 8">
    <name type="scientific">Mammaliicoccus vitulinus</name>
    <dbReference type="NCBI Taxonomy" id="71237"/>
    <lineage>
        <taxon>Bacteria</taxon>
        <taxon>Bacillati</taxon>
        <taxon>Bacillota</taxon>
        <taxon>Bacilli</taxon>
        <taxon>Bacillales</taxon>
        <taxon>Staphylococcaceae</taxon>
        <taxon>Mammaliicoccus</taxon>
    </lineage>
</organism>
<dbReference type="InterPro" id="IPR051612">
    <property type="entry name" value="Teichoic_Acid_Biosynth"/>
</dbReference>
<evidence type="ECO:0000256" key="3">
    <source>
        <dbReference type="ARBA" id="ARBA00022475"/>
    </source>
</evidence>
<dbReference type="PANTHER" id="PTHR37316:SF1">
    <property type="entry name" value="TEICHOIC ACID GLYCEROL-PHOSPHATE PRIMASE"/>
    <property type="match status" value="1"/>
</dbReference>
<sequence>MLGSVNVIRSVIKQIYLSALLIFNRFFKHNIKSRNAVVFMTFKEDVLPIIEALKNENYHITIIAHPQWIEFANNLEVDKVINLRNKYVLQQLKAIKNSKTIIIDTYYLLLGSISKSAEQNVFQTWHAAGALKKFGLEDNSINKNNKQLIKNYLAVYHFTDYYLVSSDIMKEVFIKSLDAKAEQMLPFGLPRLDHYKNKHISHEHSKKMALYVPTYRDYTTDIHTIDKNEFEQMCPNYELITKLHPSIKNYDSDERDIQELVEMADVIITDYSSLSIEASILNKPIVFYCYDEEKYDEMRGLNKHYYEMTKENKAYDLDTLYKLVNQSKLNNEIKPMWHQYTNFDATKKLIDFINKGA</sequence>
<dbReference type="AlphaFoldDB" id="A0A2T4PQH2"/>
<dbReference type="PANTHER" id="PTHR37316">
    <property type="entry name" value="TEICHOIC ACID GLYCEROL-PHOSPHATE PRIMASE"/>
    <property type="match status" value="1"/>
</dbReference>
<evidence type="ECO:0000313" key="7">
    <source>
        <dbReference type="EMBL" id="PTI27902.1"/>
    </source>
</evidence>
<proteinExistence type="inferred from homology"/>
<gene>
    <name evidence="7" type="ORF">BU072_12675</name>
</gene>
<evidence type="ECO:0000256" key="6">
    <source>
        <dbReference type="ARBA" id="ARBA00023136"/>
    </source>
</evidence>
<dbReference type="InterPro" id="IPR043149">
    <property type="entry name" value="TagF_N"/>
</dbReference>
<evidence type="ECO:0000256" key="4">
    <source>
        <dbReference type="ARBA" id="ARBA00022679"/>
    </source>
</evidence>
<comment type="caution">
    <text evidence="7">The sequence shown here is derived from an EMBL/GenBank/DDBJ whole genome shotgun (WGS) entry which is preliminary data.</text>
</comment>
<dbReference type="Gene3D" id="3.40.50.11820">
    <property type="match status" value="1"/>
</dbReference>
<dbReference type="Pfam" id="PF04464">
    <property type="entry name" value="Glyphos_transf"/>
    <property type="match status" value="1"/>
</dbReference>
<comment type="similarity">
    <text evidence="2">Belongs to the CDP-glycerol glycerophosphotransferase family.</text>
</comment>
<dbReference type="EMBL" id="PZFK01000040">
    <property type="protein sequence ID" value="PTI27902.1"/>
    <property type="molecule type" value="Genomic_DNA"/>
</dbReference>